<evidence type="ECO:0000256" key="4">
    <source>
        <dbReference type="ARBA" id="ARBA00023242"/>
    </source>
</evidence>
<dbReference type="AlphaFoldDB" id="A0A914LQ17"/>
<reference evidence="8" key="1">
    <citation type="submission" date="2022-11" db="UniProtKB">
        <authorList>
            <consortium name="WormBaseParasite"/>
        </authorList>
    </citation>
    <scope>IDENTIFICATION</scope>
</reference>
<dbReference type="GO" id="GO:0000408">
    <property type="term" value="C:EKC/KEOPS complex"/>
    <property type="evidence" value="ECO:0007669"/>
    <property type="project" value="TreeGrafter"/>
</dbReference>
<keyword evidence="6" id="KW-1133">Transmembrane helix</keyword>
<dbReference type="WBParaSite" id="Minc3s00701g16288">
    <property type="protein sequence ID" value="Minc3s00701g16288"/>
    <property type="gene ID" value="Minc3s00701g16288"/>
</dbReference>
<dbReference type="GO" id="GO:0005829">
    <property type="term" value="C:cytosol"/>
    <property type="evidence" value="ECO:0007669"/>
    <property type="project" value="TreeGrafter"/>
</dbReference>
<keyword evidence="6" id="KW-0472">Membrane</keyword>
<feature type="transmembrane region" description="Helical" evidence="6">
    <location>
        <begin position="12"/>
        <end position="35"/>
    </location>
</feature>
<evidence type="ECO:0000256" key="6">
    <source>
        <dbReference type="SAM" id="Phobius"/>
    </source>
</evidence>
<evidence type="ECO:0000256" key="5">
    <source>
        <dbReference type="RuleBase" id="RU004398"/>
    </source>
</evidence>
<keyword evidence="6" id="KW-0812">Transmembrane</keyword>
<dbReference type="PANTHER" id="PTHR15840:SF10">
    <property type="entry name" value="EKC_KEOPS COMPLEX SUBUNIT TPRKB"/>
    <property type="match status" value="1"/>
</dbReference>
<name>A0A914LQ17_MELIC</name>
<accession>A0A914LQ17</accession>
<evidence type="ECO:0000256" key="2">
    <source>
        <dbReference type="ARBA" id="ARBA00005546"/>
    </source>
</evidence>
<comment type="subcellular location">
    <subcellularLocation>
        <location evidence="1">Nucleus</location>
    </subcellularLocation>
</comment>
<organism evidence="7 8">
    <name type="scientific">Meloidogyne incognita</name>
    <name type="common">Southern root-knot nematode worm</name>
    <name type="synonym">Oxyuris incognita</name>
    <dbReference type="NCBI Taxonomy" id="6306"/>
    <lineage>
        <taxon>Eukaryota</taxon>
        <taxon>Metazoa</taxon>
        <taxon>Ecdysozoa</taxon>
        <taxon>Nematoda</taxon>
        <taxon>Chromadorea</taxon>
        <taxon>Rhabditida</taxon>
        <taxon>Tylenchina</taxon>
        <taxon>Tylenchomorpha</taxon>
        <taxon>Tylenchoidea</taxon>
        <taxon>Meloidogynidae</taxon>
        <taxon>Meloidogyninae</taxon>
        <taxon>Meloidogyne</taxon>
        <taxon>Meloidogyne incognita group</taxon>
    </lineage>
</organism>
<dbReference type="Pfam" id="PF08617">
    <property type="entry name" value="CGI-121"/>
    <property type="match status" value="1"/>
</dbReference>
<comment type="similarity">
    <text evidence="2 5">Belongs to the CGI121/TPRKB family.</text>
</comment>
<dbReference type="Gene3D" id="3.30.2380.10">
    <property type="entry name" value="CGI121/TPRKB"/>
    <property type="match status" value="1"/>
</dbReference>
<dbReference type="InterPro" id="IPR036504">
    <property type="entry name" value="CGI121/TPRKB_sf"/>
</dbReference>
<protein>
    <submittedName>
        <fullName evidence="8">Uncharacterized protein</fullName>
    </submittedName>
</protein>
<dbReference type="Proteomes" id="UP000887563">
    <property type="component" value="Unplaced"/>
</dbReference>
<evidence type="ECO:0000313" key="7">
    <source>
        <dbReference type="Proteomes" id="UP000887563"/>
    </source>
</evidence>
<evidence type="ECO:0000313" key="8">
    <source>
        <dbReference type="WBParaSite" id="Minc3s00701g16288"/>
    </source>
</evidence>
<evidence type="ECO:0000256" key="1">
    <source>
        <dbReference type="ARBA" id="ARBA00004123"/>
    </source>
</evidence>
<keyword evidence="7" id="KW-1185">Reference proteome</keyword>
<keyword evidence="3" id="KW-0819">tRNA processing</keyword>
<sequence length="199" mass="22439">MSDPKIQLGDPRILNFSLVFLILRAHVFLSLWVFLLRLKFVFFKFTNVENASELREFVRKGEIDAALIRAELLLEPFVLLAAANRAVHQAAHNRMITRSLSAELIYSLSPNRNISDSLNTFGIAENSQSLVVAIFDDVKGKKMISIAKRIKGTPVSFELLREISDLGLIKQIYQLPELDVNGISMSDLIVSRIVTKEIV</sequence>
<proteinExistence type="inferred from homology"/>
<keyword evidence="4 5" id="KW-0539">Nucleus</keyword>
<dbReference type="InterPro" id="IPR013926">
    <property type="entry name" value="CGI121/TPRKB"/>
</dbReference>
<dbReference type="PANTHER" id="PTHR15840">
    <property type="entry name" value="CGI-121 FAMILY MEMBER"/>
    <property type="match status" value="1"/>
</dbReference>
<dbReference type="GO" id="GO:0005634">
    <property type="term" value="C:nucleus"/>
    <property type="evidence" value="ECO:0007669"/>
    <property type="project" value="UniProtKB-SubCell"/>
</dbReference>
<evidence type="ECO:0000256" key="3">
    <source>
        <dbReference type="ARBA" id="ARBA00022694"/>
    </source>
</evidence>
<dbReference type="GO" id="GO:0002949">
    <property type="term" value="P:tRNA threonylcarbamoyladenosine modification"/>
    <property type="evidence" value="ECO:0007669"/>
    <property type="project" value="TreeGrafter"/>
</dbReference>
<dbReference type="SUPFAM" id="SSF143870">
    <property type="entry name" value="PF0523-like"/>
    <property type="match status" value="1"/>
</dbReference>